<evidence type="ECO:0000256" key="1">
    <source>
        <dbReference type="SAM" id="Phobius"/>
    </source>
</evidence>
<keyword evidence="1" id="KW-1133">Transmembrane helix</keyword>
<dbReference type="EMBL" id="VSSQ01073050">
    <property type="protein sequence ID" value="MPN24255.1"/>
    <property type="molecule type" value="Genomic_DNA"/>
</dbReference>
<keyword evidence="1" id="KW-0812">Transmembrane</keyword>
<keyword evidence="1" id="KW-0472">Membrane</keyword>
<sequence>MIYIIFLFYSIYLITQATSPSVKLVYAAITIIFLTIAIFAEYLEFLSEQAIKALNYECNPEKAKAIYDKLQKFDFFKSYKNNRILFDTIYNLAIIEPNNAIKLIQENDKYFRANIDALLIRNVSLFIAYVESNNKTQAKKAYPEIIKLKGAKVKGKKLSPLYNWDELEALYYYISNDFDKACKTYKNVNIAYMNNKEKTQYYLFYYKSLLQNKEIEQATQVKTELEKVCNLLPINKLM</sequence>
<comment type="caution">
    <text evidence="2">The sequence shown here is derived from an EMBL/GenBank/DDBJ whole genome shotgun (WGS) entry which is preliminary data.</text>
</comment>
<evidence type="ECO:0000313" key="2">
    <source>
        <dbReference type="EMBL" id="MPN24255.1"/>
    </source>
</evidence>
<name>A0A645GC76_9ZZZZ</name>
<gene>
    <name evidence="2" type="ORF">SDC9_171650</name>
</gene>
<proteinExistence type="predicted"/>
<accession>A0A645GC76</accession>
<protein>
    <submittedName>
        <fullName evidence="2">Uncharacterized protein</fullName>
    </submittedName>
</protein>
<dbReference type="AlphaFoldDB" id="A0A645GC76"/>
<feature type="transmembrane region" description="Helical" evidence="1">
    <location>
        <begin position="24"/>
        <end position="43"/>
    </location>
</feature>
<reference evidence="2" key="1">
    <citation type="submission" date="2019-08" db="EMBL/GenBank/DDBJ databases">
        <authorList>
            <person name="Kucharzyk K."/>
            <person name="Murdoch R.W."/>
            <person name="Higgins S."/>
            <person name="Loffler F."/>
        </authorList>
    </citation>
    <scope>NUCLEOTIDE SEQUENCE</scope>
</reference>
<organism evidence="2">
    <name type="scientific">bioreactor metagenome</name>
    <dbReference type="NCBI Taxonomy" id="1076179"/>
    <lineage>
        <taxon>unclassified sequences</taxon>
        <taxon>metagenomes</taxon>
        <taxon>ecological metagenomes</taxon>
    </lineage>
</organism>